<proteinExistence type="predicted"/>
<dbReference type="OrthoDB" id="4296267at2"/>
<dbReference type="GO" id="GO:0016874">
    <property type="term" value="F:ligase activity"/>
    <property type="evidence" value="ECO:0007669"/>
    <property type="project" value="UniProtKB-KW"/>
</dbReference>
<evidence type="ECO:0000313" key="1">
    <source>
        <dbReference type="EMBL" id="ORA71547.1"/>
    </source>
</evidence>
<dbReference type="InterPro" id="IPR014145">
    <property type="entry name" value="LigD_pol_dom"/>
</dbReference>
<sequence>MAHIEVEVTHPDRVMFPDPASQKGITKGDLVDYYGEVAATMLPHLKGRALTVQRFPRGIGEQGFVQQDFADSLPDWFDRVEVAREGGAGGTVVHPVAERPEALRWLANQNCIALHVWQSRRGRLHEPDRLVFDLDPSDTDFAVVRATARAVAGVLEDLGLAFYVQTTGSRGLHVVVPLRADTDFDAARQFAREVAEVVVADDPEHRTVEARKDNRGRRVYLDIMRNAYAQTAVAPYSVRARDGAPVATPLEWDELDARDLRADRFTIRNLPERLAGQRDPWADMYRHARSLTGPARRLARLRA</sequence>
<protein>
    <submittedName>
        <fullName evidence="1">ATP-dependent DNA ligase</fullName>
    </submittedName>
</protein>
<dbReference type="RefSeq" id="WP_083075285.1">
    <property type="nucleotide sequence ID" value="NZ_AP022615.1"/>
</dbReference>
<dbReference type="Gene3D" id="3.90.920.10">
    <property type="entry name" value="DNA primase, PRIM domain"/>
    <property type="match status" value="1"/>
</dbReference>
<dbReference type="AlphaFoldDB" id="A0A1X0DGW4"/>
<organism evidence="1 2">
    <name type="scientific">Mycobacterium heidelbergense</name>
    <dbReference type="NCBI Taxonomy" id="53376"/>
    <lineage>
        <taxon>Bacteria</taxon>
        <taxon>Bacillati</taxon>
        <taxon>Actinomycetota</taxon>
        <taxon>Actinomycetes</taxon>
        <taxon>Mycobacteriales</taxon>
        <taxon>Mycobacteriaceae</taxon>
        <taxon>Mycobacterium</taxon>
        <taxon>Mycobacterium simiae complex</taxon>
    </lineage>
</organism>
<gene>
    <name evidence="1" type="ORF">BST25_16530</name>
</gene>
<dbReference type="STRING" id="53376.BST25_16530"/>
<dbReference type="Proteomes" id="UP000192566">
    <property type="component" value="Unassembled WGS sequence"/>
</dbReference>
<name>A0A1X0DGW4_MYCHE</name>
<dbReference type="Pfam" id="PF21686">
    <property type="entry name" value="LigD_Prim-Pol"/>
    <property type="match status" value="1"/>
</dbReference>
<dbReference type="SUPFAM" id="SSF56747">
    <property type="entry name" value="Prim-pol domain"/>
    <property type="match status" value="1"/>
</dbReference>
<accession>A0A1X0DGW4</accession>
<dbReference type="PANTHER" id="PTHR42705:SF2">
    <property type="entry name" value="BIFUNCTIONAL NON-HOMOLOGOUS END JOINING PROTEIN LIGD"/>
    <property type="match status" value="1"/>
</dbReference>
<keyword evidence="1" id="KW-0436">Ligase</keyword>
<comment type="caution">
    <text evidence="1">The sequence shown here is derived from an EMBL/GenBank/DDBJ whole genome shotgun (WGS) entry which is preliminary data.</text>
</comment>
<dbReference type="InterPro" id="IPR052171">
    <property type="entry name" value="NHEJ_LigD"/>
</dbReference>
<evidence type="ECO:0000313" key="2">
    <source>
        <dbReference type="Proteomes" id="UP000192566"/>
    </source>
</evidence>
<dbReference type="EMBL" id="MVHR01000025">
    <property type="protein sequence ID" value="ORA71547.1"/>
    <property type="molecule type" value="Genomic_DNA"/>
</dbReference>
<dbReference type="PANTHER" id="PTHR42705">
    <property type="entry name" value="BIFUNCTIONAL NON-HOMOLOGOUS END JOINING PROTEIN LIGD"/>
    <property type="match status" value="1"/>
</dbReference>
<dbReference type="NCBIfam" id="TIGR02778">
    <property type="entry name" value="ligD_pol"/>
    <property type="match status" value="1"/>
</dbReference>
<reference evidence="1 2" key="1">
    <citation type="submission" date="2017-02" db="EMBL/GenBank/DDBJ databases">
        <title>The new phylogeny of genus Mycobacterium.</title>
        <authorList>
            <person name="Tortoli E."/>
            <person name="Trovato A."/>
            <person name="Cirillo D.M."/>
        </authorList>
    </citation>
    <scope>NUCLEOTIDE SEQUENCE [LARGE SCALE GENOMIC DNA]</scope>
    <source>
        <strain evidence="1 2">DSM 44471</strain>
    </source>
</reference>
<keyword evidence="2" id="KW-1185">Reference proteome</keyword>